<accession>D6WL35</accession>
<comment type="subcellular location">
    <subcellularLocation>
        <location evidence="1">Nucleus</location>
    </subcellularLocation>
</comment>
<reference evidence="8 9" key="1">
    <citation type="journal article" date="2008" name="Nature">
        <title>The genome of the model beetle and pest Tribolium castaneum.</title>
        <authorList>
            <consortium name="Tribolium Genome Sequencing Consortium"/>
            <person name="Richards S."/>
            <person name="Gibbs R.A."/>
            <person name="Weinstock G.M."/>
            <person name="Brown S.J."/>
            <person name="Denell R."/>
            <person name="Beeman R.W."/>
            <person name="Gibbs R."/>
            <person name="Beeman R.W."/>
            <person name="Brown S.J."/>
            <person name="Bucher G."/>
            <person name="Friedrich M."/>
            <person name="Grimmelikhuijzen C.J."/>
            <person name="Klingler M."/>
            <person name="Lorenzen M."/>
            <person name="Richards S."/>
            <person name="Roth S."/>
            <person name="Schroder R."/>
            <person name="Tautz D."/>
            <person name="Zdobnov E.M."/>
            <person name="Muzny D."/>
            <person name="Gibbs R.A."/>
            <person name="Weinstock G.M."/>
            <person name="Attaway T."/>
            <person name="Bell S."/>
            <person name="Buhay C.J."/>
            <person name="Chandrabose M.N."/>
            <person name="Chavez D."/>
            <person name="Clerk-Blankenburg K.P."/>
            <person name="Cree A."/>
            <person name="Dao M."/>
            <person name="Davis C."/>
            <person name="Chacko J."/>
            <person name="Dinh H."/>
            <person name="Dugan-Rocha S."/>
            <person name="Fowler G."/>
            <person name="Garner T.T."/>
            <person name="Garnes J."/>
            <person name="Gnirke A."/>
            <person name="Hawes A."/>
            <person name="Hernandez J."/>
            <person name="Hines S."/>
            <person name="Holder M."/>
            <person name="Hume J."/>
            <person name="Jhangiani S.N."/>
            <person name="Joshi V."/>
            <person name="Khan Z.M."/>
            <person name="Jackson L."/>
            <person name="Kovar C."/>
            <person name="Kowis A."/>
            <person name="Lee S."/>
            <person name="Lewis L.R."/>
            <person name="Margolis J."/>
            <person name="Morgan M."/>
            <person name="Nazareth L.V."/>
            <person name="Nguyen N."/>
            <person name="Okwuonu G."/>
            <person name="Parker D."/>
            <person name="Richards S."/>
            <person name="Ruiz S.J."/>
            <person name="Santibanez J."/>
            <person name="Savard J."/>
            <person name="Scherer S.E."/>
            <person name="Schneider B."/>
            <person name="Sodergren E."/>
            <person name="Tautz D."/>
            <person name="Vattahil S."/>
            <person name="Villasana D."/>
            <person name="White C.S."/>
            <person name="Wright R."/>
            <person name="Park Y."/>
            <person name="Beeman R.W."/>
            <person name="Lord J."/>
            <person name="Oppert B."/>
            <person name="Lorenzen M."/>
            <person name="Brown S."/>
            <person name="Wang L."/>
            <person name="Savard J."/>
            <person name="Tautz D."/>
            <person name="Richards S."/>
            <person name="Weinstock G."/>
            <person name="Gibbs R.A."/>
            <person name="Liu Y."/>
            <person name="Worley K."/>
            <person name="Weinstock G."/>
            <person name="Elsik C.G."/>
            <person name="Reese J.T."/>
            <person name="Elhaik E."/>
            <person name="Landan G."/>
            <person name="Graur D."/>
            <person name="Arensburger P."/>
            <person name="Atkinson P."/>
            <person name="Beeman R.W."/>
            <person name="Beidler J."/>
            <person name="Brown S.J."/>
            <person name="Demuth J.P."/>
            <person name="Drury D.W."/>
            <person name="Du Y.Z."/>
            <person name="Fujiwara H."/>
            <person name="Lorenzen M."/>
            <person name="Maselli V."/>
            <person name="Osanai M."/>
            <person name="Park Y."/>
            <person name="Robertson H.M."/>
            <person name="Tu Z."/>
            <person name="Wang J.J."/>
            <person name="Wang S."/>
            <person name="Richards S."/>
            <person name="Song H."/>
            <person name="Zhang L."/>
            <person name="Sodergren E."/>
            <person name="Werner D."/>
            <person name="Stanke M."/>
            <person name="Morgenstern B."/>
            <person name="Solovyev V."/>
            <person name="Kosarev P."/>
            <person name="Brown G."/>
            <person name="Chen H.C."/>
            <person name="Ermolaeva O."/>
            <person name="Hlavina W."/>
            <person name="Kapustin Y."/>
            <person name="Kiryutin B."/>
            <person name="Kitts P."/>
            <person name="Maglott D."/>
            <person name="Pruitt K."/>
            <person name="Sapojnikov V."/>
            <person name="Souvorov A."/>
            <person name="Mackey A.J."/>
            <person name="Waterhouse R.M."/>
            <person name="Wyder S."/>
            <person name="Zdobnov E.M."/>
            <person name="Zdobnov E.M."/>
            <person name="Wyder S."/>
            <person name="Kriventseva E.V."/>
            <person name="Kadowaki T."/>
            <person name="Bork P."/>
            <person name="Aranda M."/>
            <person name="Bao R."/>
            <person name="Beermann A."/>
            <person name="Berns N."/>
            <person name="Bolognesi R."/>
            <person name="Bonneton F."/>
            <person name="Bopp D."/>
            <person name="Brown S.J."/>
            <person name="Bucher G."/>
            <person name="Butts T."/>
            <person name="Chaumot A."/>
            <person name="Denell R.E."/>
            <person name="Ferrier D.E."/>
            <person name="Friedrich M."/>
            <person name="Gordon C.M."/>
            <person name="Jindra M."/>
            <person name="Klingler M."/>
            <person name="Lan Q."/>
            <person name="Lattorff H.M."/>
            <person name="Laudet V."/>
            <person name="von Levetsow C."/>
            <person name="Liu Z."/>
            <person name="Lutz R."/>
            <person name="Lynch J.A."/>
            <person name="da Fonseca R.N."/>
            <person name="Posnien N."/>
            <person name="Reuter R."/>
            <person name="Roth S."/>
            <person name="Savard J."/>
            <person name="Schinko J.B."/>
            <person name="Schmitt C."/>
            <person name="Schoppmeier M."/>
            <person name="Schroder R."/>
            <person name="Shippy T.D."/>
            <person name="Simonnet F."/>
            <person name="Marques-Souza H."/>
            <person name="Tautz D."/>
            <person name="Tomoyasu Y."/>
            <person name="Trauner J."/>
            <person name="Van der Zee M."/>
            <person name="Vervoort M."/>
            <person name="Wittkopp N."/>
            <person name="Wimmer E.A."/>
            <person name="Yang X."/>
            <person name="Jones A.K."/>
            <person name="Sattelle D.B."/>
            <person name="Ebert P.R."/>
            <person name="Nelson D."/>
            <person name="Scott J.G."/>
            <person name="Beeman R.W."/>
            <person name="Muthukrishnan S."/>
            <person name="Kramer K.J."/>
            <person name="Arakane Y."/>
            <person name="Beeman R.W."/>
            <person name="Zhu Q."/>
            <person name="Hogenkamp D."/>
            <person name="Dixit R."/>
            <person name="Oppert B."/>
            <person name="Jiang H."/>
            <person name="Zou Z."/>
            <person name="Marshall J."/>
            <person name="Elpidina E."/>
            <person name="Vinokurov K."/>
            <person name="Oppert C."/>
            <person name="Zou Z."/>
            <person name="Evans J."/>
            <person name="Lu Z."/>
            <person name="Zhao P."/>
            <person name="Sumathipala N."/>
            <person name="Altincicek B."/>
            <person name="Vilcinskas A."/>
            <person name="Williams M."/>
            <person name="Hultmark D."/>
            <person name="Hetru C."/>
            <person name="Jiang H."/>
            <person name="Grimmelikhuijzen C.J."/>
            <person name="Hauser F."/>
            <person name="Cazzamali G."/>
            <person name="Williamson M."/>
            <person name="Park Y."/>
            <person name="Li B."/>
            <person name="Tanaka Y."/>
            <person name="Predel R."/>
            <person name="Neupert S."/>
            <person name="Schachtner J."/>
            <person name="Verleyen P."/>
            <person name="Raible F."/>
            <person name="Bork P."/>
            <person name="Friedrich M."/>
            <person name="Walden K.K."/>
            <person name="Robertson H.M."/>
            <person name="Angeli S."/>
            <person name="Foret S."/>
            <person name="Bucher G."/>
            <person name="Schuetz S."/>
            <person name="Maleszka R."/>
            <person name="Wimmer E.A."/>
            <person name="Beeman R.W."/>
            <person name="Lorenzen M."/>
            <person name="Tomoyasu Y."/>
            <person name="Miller S.C."/>
            <person name="Grossmann D."/>
            <person name="Bucher G."/>
        </authorList>
    </citation>
    <scope>NUCLEOTIDE SEQUENCE [LARGE SCALE GENOMIC DNA]</scope>
    <source>
        <strain evidence="8 9">Georgia GA2</strain>
    </source>
</reference>
<evidence type="ECO:0000256" key="5">
    <source>
        <dbReference type="ARBA" id="ARBA00023242"/>
    </source>
</evidence>
<evidence type="ECO:0000256" key="2">
    <source>
        <dbReference type="ARBA" id="ARBA00022723"/>
    </source>
</evidence>
<evidence type="ECO:0000313" key="8">
    <source>
        <dbReference type="EMBL" id="EFA04058.1"/>
    </source>
</evidence>
<dbReference type="Proteomes" id="UP000007266">
    <property type="component" value="Linkage group 5"/>
</dbReference>
<evidence type="ECO:0000256" key="4">
    <source>
        <dbReference type="ARBA" id="ARBA00022833"/>
    </source>
</evidence>
<organism evidence="8 9">
    <name type="scientific">Tribolium castaneum</name>
    <name type="common">Red flour beetle</name>
    <dbReference type="NCBI Taxonomy" id="7070"/>
    <lineage>
        <taxon>Eukaryota</taxon>
        <taxon>Metazoa</taxon>
        <taxon>Ecdysozoa</taxon>
        <taxon>Arthropoda</taxon>
        <taxon>Hexapoda</taxon>
        <taxon>Insecta</taxon>
        <taxon>Pterygota</taxon>
        <taxon>Neoptera</taxon>
        <taxon>Endopterygota</taxon>
        <taxon>Coleoptera</taxon>
        <taxon>Polyphaga</taxon>
        <taxon>Cucujiformia</taxon>
        <taxon>Tenebrionidae</taxon>
        <taxon>Tenebrionidae incertae sedis</taxon>
        <taxon>Tribolium</taxon>
    </lineage>
</organism>
<dbReference type="InterPro" id="IPR006568">
    <property type="entry name" value="PSP_pro-rich"/>
</dbReference>
<proteinExistence type="predicted"/>
<keyword evidence="5" id="KW-0539">Nucleus</keyword>
<dbReference type="GO" id="GO:0008270">
    <property type="term" value="F:zinc ion binding"/>
    <property type="evidence" value="ECO:0007669"/>
    <property type="project" value="UniProtKB-KW"/>
</dbReference>
<dbReference type="InterPro" id="IPR052115">
    <property type="entry name" value="NEXT_complex_subunit_ZCCHC8"/>
</dbReference>
<gene>
    <name evidence="8" type="primary">AUGUSTUS-3.0.2_14291</name>
    <name evidence="8" type="ORF">TcasGA2_TC014291</name>
</gene>
<feature type="compositionally biased region" description="Polar residues" evidence="6">
    <location>
        <begin position="43"/>
        <end position="53"/>
    </location>
</feature>
<dbReference type="GO" id="GO:0003723">
    <property type="term" value="F:RNA binding"/>
    <property type="evidence" value="ECO:0000318"/>
    <property type="project" value="GO_Central"/>
</dbReference>
<dbReference type="PhylomeDB" id="D6WL35"/>
<dbReference type="PANTHER" id="PTHR13316">
    <property type="entry name" value="ZINC FINGER, CCHC DOMAIN CONTAINING 8"/>
    <property type="match status" value="1"/>
</dbReference>
<protein>
    <recommendedName>
        <fullName evidence="7">PSP proline-rich domain-containing protein</fullName>
    </recommendedName>
</protein>
<dbReference type="GO" id="GO:0071013">
    <property type="term" value="C:catalytic step 2 spliceosome"/>
    <property type="evidence" value="ECO:0000318"/>
    <property type="project" value="GO_Central"/>
</dbReference>
<dbReference type="eggNOG" id="KOG2673">
    <property type="taxonomic scope" value="Eukaryota"/>
</dbReference>
<evidence type="ECO:0000313" key="9">
    <source>
        <dbReference type="Proteomes" id="UP000007266"/>
    </source>
</evidence>
<dbReference type="FunCoup" id="D6WL35">
    <property type="interactions" value="73"/>
</dbReference>
<keyword evidence="2" id="KW-0479">Metal-binding</keyword>
<dbReference type="GO" id="GO:0006396">
    <property type="term" value="P:RNA processing"/>
    <property type="evidence" value="ECO:0000318"/>
    <property type="project" value="GO_Central"/>
</dbReference>
<feature type="region of interest" description="Disordered" evidence="6">
    <location>
        <begin position="1"/>
        <end position="107"/>
    </location>
</feature>
<dbReference type="STRING" id="7070.D6WL35"/>
<dbReference type="AlphaFoldDB" id="D6WL35"/>
<keyword evidence="4" id="KW-0862">Zinc</keyword>
<dbReference type="Pfam" id="PF04046">
    <property type="entry name" value="PSP"/>
    <property type="match status" value="1"/>
</dbReference>
<dbReference type="PANTHER" id="PTHR13316:SF0">
    <property type="entry name" value="ZINC FINGER CCHC DOMAIN-CONTAINING PROTEIN 8"/>
    <property type="match status" value="1"/>
</dbReference>
<feature type="domain" description="PSP proline-rich" evidence="7">
    <location>
        <begin position="309"/>
        <end position="361"/>
    </location>
</feature>
<evidence type="ECO:0000256" key="6">
    <source>
        <dbReference type="SAM" id="MobiDB-lite"/>
    </source>
</evidence>
<dbReference type="OrthoDB" id="8026949at2759"/>
<dbReference type="EMBL" id="KQ971343">
    <property type="protein sequence ID" value="EFA04058.1"/>
    <property type="molecule type" value="Genomic_DNA"/>
</dbReference>
<evidence type="ECO:0000256" key="1">
    <source>
        <dbReference type="ARBA" id="ARBA00004123"/>
    </source>
</evidence>
<feature type="compositionally biased region" description="Basic and acidic residues" evidence="6">
    <location>
        <begin position="92"/>
        <end position="107"/>
    </location>
</feature>
<evidence type="ECO:0000256" key="3">
    <source>
        <dbReference type="ARBA" id="ARBA00022771"/>
    </source>
</evidence>
<reference evidence="8 9" key="2">
    <citation type="journal article" date="2010" name="Nucleic Acids Res.">
        <title>BeetleBase in 2010: revisions to provide comprehensive genomic information for Tribolium castaneum.</title>
        <authorList>
            <person name="Kim H.S."/>
            <person name="Murphy T."/>
            <person name="Xia J."/>
            <person name="Caragea D."/>
            <person name="Park Y."/>
            <person name="Beeman R.W."/>
            <person name="Lorenzen M.D."/>
            <person name="Butcher S."/>
            <person name="Manak J.R."/>
            <person name="Brown S.J."/>
        </authorList>
    </citation>
    <scope>GENOME REANNOTATION</scope>
    <source>
        <strain evidence="8 9">Georgia GA2</strain>
    </source>
</reference>
<dbReference type="HOGENOM" id="CLU_487762_0_0_1"/>
<keyword evidence="3" id="KW-0863">Zinc-finger</keyword>
<dbReference type="SMART" id="SM00581">
    <property type="entry name" value="PSP"/>
    <property type="match status" value="1"/>
</dbReference>
<name>D6WL35_TRICA</name>
<sequence length="559" mass="63252">MMFENGSLKRKSCELEPGEVENESDEPKLKLLCVETDVEAPNLESTSQNASSETSKEPGLEIANEEPTSETFIEQKSDTTVVVEETPPTPNEESKSETLIEESKSETLIEESKSETVIVEETVLCPTVGTEEAKTETPVEEKSEAITVEESILSPCISITFHTDVAADLYKTRFLEFISTFPELQARLENDLFFEVYRSENIPSSVTDTLKKRKKHSKVKKELFVVDAKPSPNADGTHLRYTTKFVINTEETVEDDTKPAKSVMSCFNCGDAHSLKDCPRPRDHAKINAAKQKKFPTLGRYHSDDGQRFAHLVPGKISSELRRALGLYRDEAPHYVYLMRSMGYPPGWLEEAKIEHSNLDMFDIDGKNVRGKARKRGLDETKIIDYPGFNVPFENGIVDDYHKYGVAPYSDVFNKKAMIDVYNKLYVQQEDDLEACDMDLDQSFEEDPKIMSQPERNSPSLVDLEQQKQQLLEELNDEPKDVEKSDLDKEFLAVKESCFGTPILKSGSPYSTLPDPDKFSKDVSPVINFENLPNSTGKYEQLSDVLQKVRDTLKKKQNT</sequence>
<dbReference type="InParanoid" id="D6WL35"/>
<keyword evidence="9" id="KW-1185">Reference proteome</keyword>
<evidence type="ECO:0000259" key="7">
    <source>
        <dbReference type="SMART" id="SM00581"/>
    </source>
</evidence>
<dbReference type="KEGG" id="tca:660932"/>